<organism evidence="2 3">
    <name type="scientific">Loigolactobacillus bifermentans DSM 20003</name>
    <dbReference type="NCBI Taxonomy" id="1423726"/>
    <lineage>
        <taxon>Bacteria</taxon>
        <taxon>Bacillati</taxon>
        <taxon>Bacillota</taxon>
        <taxon>Bacilli</taxon>
        <taxon>Lactobacillales</taxon>
        <taxon>Lactobacillaceae</taxon>
        <taxon>Loigolactobacillus</taxon>
    </lineage>
</organism>
<dbReference type="RefSeq" id="WP_057905702.1">
    <property type="nucleotide sequence ID" value="NZ_AZDA01000136.1"/>
</dbReference>
<comment type="caution">
    <text evidence="2">The sequence shown here is derived from an EMBL/GenBank/DDBJ whole genome shotgun (WGS) entry which is preliminary data.</text>
</comment>
<gene>
    <name evidence="2" type="ORF">FC07_GL001842</name>
</gene>
<evidence type="ECO:0000313" key="2">
    <source>
        <dbReference type="EMBL" id="KRK32789.1"/>
    </source>
</evidence>
<dbReference type="OrthoDB" id="6196244at2"/>
<reference evidence="2 3" key="1">
    <citation type="journal article" date="2015" name="Genome Announc.">
        <title>Expanding the biotechnology potential of lactobacilli through comparative genomics of 213 strains and associated genera.</title>
        <authorList>
            <person name="Sun Z."/>
            <person name="Harris H.M."/>
            <person name="McCann A."/>
            <person name="Guo C."/>
            <person name="Argimon S."/>
            <person name="Zhang W."/>
            <person name="Yang X."/>
            <person name="Jeffery I.B."/>
            <person name="Cooney J.C."/>
            <person name="Kagawa T.F."/>
            <person name="Liu W."/>
            <person name="Song Y."/>
            <person name="Salvetti E."/>
            <person name="Wrobel A."/>
            <person name="Rasinkangas P."/>
            <person name="Parkhill J."/>
            <person name="Rea M.C."/>
            <person name="O'Sullivan O."/>
            <person name="Ritari J."/>
            <person name="Douillard F.P."/>
            <person name="Paul Ross R."/>
            <person name="Yang R."/>
            <person name="Briner A.E."/>
            <person name="Felis G.E."/>
            <person name="de Vos W.M."/>
            <person name="Barrangou R."/>
            <person name="Klaenhammer T.R."/>
            <person name="Caufield P.W."/>
            <person name="Cui Y."/>
            <person name="Zhang H."/>
            <person name="O'Toole P.W."/>
        </authorList>
    </citation>
    <scope>NUCLEOTIDE SEQUENCE [LARGE SCALE GENOMIC DNA]</scope>
    <source>
        <strain evidence="2 3">DSM 20003</strain>
    </source>
</reference>
<accession>A0A0R1GFC8</accession>
<dbReference type="InterPro" id="IPR054283">
    <property type="entry name" value="DUF7017"/>
</dbReference>
<name>A0A0R1GFC8_9LACO</name>
<dbReference type="AlphaFoldDB" id="A0A0R1GFC8"/>
<dbReference type="Proteomes" id="UP000051461">
    <property type="component" value="Unassembled WGS sequence"/>
</dbReference>
<dbReference type="Pfam" id="PF22707">
    <property type="entry name" value="S1CSD-TOTE-2"/>
    <property type="match status" value="1"/>
</dbReference>
<proteinExistence type="predicted"/>
<keyword evidence="3" id="KW-1185">Reference proteome</keyword>
<dbReference type="EMBL" id="AZDA01000136">
    <property type="protein sequence ID" value="KRK32789.1"/>
    <property type="molecule type" value="Genomic_DNA"/>
</dbReference>
<sequence>MYTKQDFNHDLYEICTKYHVKYQLLKNYVLQVIDGTTFIAVLSERDDVDWQQLQSELQQLQQKLPQNGAQLAESPIQQVNQLRQAGELNAAYRLLIPYAQDHLDDLYVQQSLGWLMYAYLKQSETNFPKYLKILNQLNTLIQFQFTTTDHYLQRLLVSILWSLRRVLKGDSEADAQTKQTLSNQLLPALKRFVGGASAFVTLQPETPSEGADATYGTPGYQIVKLLLAQLDEPHYFELFDFIGLTWFRPQDYQLTTYEQDKKIGTFAERTIGHYAKTLLNAEPPLATPQRMTNLSAQLKPILSQYPDFKWLPWYQSKLLVKIGQPAAAFSVLVKFAQRHQLTYWIWEAVADLSSDDDRFNCLCAALQCSTKPEMLVKVQQKIIPLLVQRQLYAAAKYELDQVIATRQAQNRPVPNNLQQFTQTNWYSATVAATDRATLTAAAKKAQRVLYADLPDTDIFVTYLNQAKGVVNFAYQDHTAYGALKNGYFYQDLLDDFEPQCYTALKVKLRADATKPERFQVFAVAAGDPQFAAKFKRTVSGTFEQVKDYGFVSNNSVLFKTKHRVSPIELESFFVNPELVQQVQVPPLADVKVTVVKTWRAKAQDWQWEVTDFIQSTPYEIEQTTFSGTFVKVKDSGFLIDAADNTRQIRVTSEMVQQAQLADLAVITGIISQKWQPKLKFWQWTLTAVTAITAPDPATTEIDIEGRLDVTRKGFGFVADYFVPAALITAKHLTANELVVGRARKSWDQHKQQWSWTVFELK</sequence>
<evidence type="ECO:0000313" key="3">
    <source>
        <dbReference type="Proteomes" id="UP000051461"/>
    </source>
</evidence>
<dbReference type="InterPro" id="IPR054427">
    <property type="entry name" value="S1CSD-TOTE-2"/>
</dbReference>
<evidence type="ECO:0000259" key="1">
    <source>
        <dbReference type="Pfam" id="PF22707"/>
    </source>
</evidence>
<dbReference type="PATRIC" id="fig|1423726.3.peg.1911"/>
<dbReference type="STRING" id="1423726.FC07_GL001842"/>
<feature type="domain" description="TOTE conflict systems S1/CSD-like" evidence="1">
    <location>
        <begin position="703"/>
        <end position="759"/>
    </location>
</feature>
<protein>
    <recommendedName>
        <fullName evidence="1">TOTE conflict systems S1/CSD-like domain-containing protein</fullName>
    </recommendedName>
</protein>
<dbReference type="Pfam" id="PF22860">
    <property type="entry name" value="DUF7017"/>
    <property type="match status" value="1"/>
</dbReference>